<dbReference type="SUPFAM" id="SSF57667">
    <property type="entry name" value="beta-beta-alpha zinc fingers"/>
    <property type="match status" value="1"/>
</dbReference>
<comment type="caution">
    <text evidence="10">The sequence shown here is derived from an EMBL/GenBank/DDBJ whole genome shotgun (WGS) entry which is preliminary data.</text>
</comment>
<dbReference type="Pfam" id="PF00096">
    <property type="entry name" value="zf-C2H2"/>
    <property type="match status" value="1"/>
</dbReference>
<dbReference type="Gene3D" id="3.30.160.60">
    <property type="entry name" value="Classic Zinc Finger"/>
    <property type="match status" value="2"/>
</dbReference>
<dbReference type="OrthoDB" id="9439903at2759"/>
<feature type="domain" description="C2H2-type" evidence="9">
    <location>
        <begin position="78"/>
        <end position="105"/>
    </location>
</feature>
<evidence type="ECO:0000259" key="9">
    <source>
        <dbReference type="PROSITE" id="PS50157"/>
    </source>
</evidence>
<keyword evidence="2" id="KW-0479">Metal-binding</keyword>
<keyword evidence="3" id="KW-0677">Repeat</keyword>
<organism evidence="10 11">
    <name type="scientific">Stichopus japonicus</name>
    <name type="common">Sea cucumber</name>
    <dbReference type="NCBI Taxonomy" id="307972"/>
    <lineage>
        <taxon>Eukaryota</taxon>
        <taxon>Metazoa</taxon>
        <taxon>Echinodermata</taxon>
        <taxon>Eleutherozoa</taxon>
        <taxon>Echinozoa</taxon>
        <taxon>Holothuroidea</taxon>
        <taxon>Aspidochirotacea</taxon>
        <taxon>Aspidochirotida</taxon>
        <taxon>Stichopodidae</taxon>
        <taxon>Apostichopus</taxon>
    </lineage>
</organism>
<dbReference type="STRING" id="307972.A0A2G8L931"/>
<keyword evidence="4 7" id="KW-0863">Zinc-finger</keyword>
<dbReference type="SMART" id="SM00355">
    <property type="entry name" value="ZnF_C2H2"/>
    <property type="match status" value="2"/>
</dbReference>
<dbReference type="InterPro" id="IPR050331">
    <property type="entry name" value="Zinc_finger"/>
</dbReference>
<evidence type="ECO:0000313" key="10">
    <source>
        <dbReference type="EMBL" id="PIK56767.1"/>
    </source>
</evidence>
<keyword evidence="5" id="KW-0862">Zinc</keyword>
<evidence type="ECO:0000313" key="11">
    <source>
        <dbReference type="Proteomes" id="UP000230750"/>
    </source>
</evidence>
<dbReference type="InterPro" id="IPR013087">
    <property type="entry name" value="Znf_C2H2_type"/>
</dbReference>
<evidence type="ECO:0000256" key="4">
    <source>
        <dbReference type="ARBA" id="ARBA00022771"/>
    </source>
</evidence>
<accession>A0A2G8L931</accession>
<comment type="subcellular location">
    <subcellularLocation>
        <location evidence="1">Nucleus</location>
    </subcellularLocation>
</comment>
<dbReference type="EMBL" id="MRZV01000164">
    <property type="protein sequence ID" value="PIK56767.1"/>
    <property type="molecule type" value="Genomic_DNA"/>
</dbReference>
<evidence type="ECO:0000256" key="3">
    <source>
        <dbReference type="ARBA" id="ARBA00022737"/>
    </source>
</evidence>
<dbReference type="PANTHER" id="PTHR16515:SF66">
    <property type="entry name" value="C2H2-TYPE DOMAIN-CONTAINING PROTEIN"/>
    <property type="match status" value="1"/>
</dbReference>
<sequence length="160" mass="18290">MIERHRAFTTELILPNTPCYADISLQSGSWMHPLDTQCLASTLRNCESGKPELPSLQMGGIRRLGHPRENPQIPTDEHRCYWCGKQFTSAWNCKRHQLIHTGQKPFTCKFCRRSFNQKVSLRKHERLHSRNKLNSLGVHPTVPAGHNYGESTPENASDSI</sequence>
<evidence type="ECO:0000256" key="1">
    <source>
        <dbReference type="ARBA" id="ARBA00004123"/>
    </source>
</evidence>
<evidence type="ECO:0000256" key="6">
    <source>
        <dbReference type="ARBA" id="ARBA00023242"/>
    </source>
</evidence>
<gene>
    <name evidence="10" type="ORF">BSL78_06298</name>
</gene>
<dbReference type="InterPro" id="IPR036236">
    <property type="entry name" value="Znf_C2H2_sf"/>
</dbReference>
<dbReference type="FunFam" id="3.30.160.60:FF:000733">
    <property type="entry name" value="Zinc finger protein 236 variant"/>
    <property type="match status" value="1"/>
</dbReference>
<dbReference type="GO" id="GO:0010468">
    <property type="term" value="P:regulation of gene expression"/>
    <property type="evidence" value="ECO:0007669"/>
    <property type="project" value="TreeGrafter"/>
</dbReference>
<feature type="domain" description="C2H2-type" evidence="9">
    <location>
        <begin position="106"/>
        <end position="133"/>
    </location>
</feature>
<reference evidence="10 11" key="1">
    <citation type="journal article" date="2017" name="PLoS Biol.">
        <title>The sea cucumber genome provides insights into morphological evolution and visceral regeneration.</title>
        <authorList>
            <person name="Zhang X."/>
            <person name="Sun L."/>
            <person name="Yuan J."/>
            <person name="Sun Y."/>
            <person name="Gao Y."/>
            <person name="Zhang L."/>
            <person name="Li S."/>
            <person name="Dai H."/>
            <person name="Hamel J.F."/>
            <person name="Liu C."/>
            <person name="Yu Y."/>
            <person name="Liu S."/>
            <person name="Lin W."/>
            <person name="Guo K."/>
            <person name="Jin S."/>
            <person name="Xu P."/>
            <person name="Storey K.B."/>
            <person name="Huan P."/>
            <person name="Zhang T."/>
            <person name="Zhou Y."/>
            <person name="Zhang J."/>
            <person name="Lin C."/>
            <person name="Li X."/>
            <person name="Xing L."/>
            <person name="Huo D."/>
            <person name="Sun M."/>
            <person name="Wang L."/>
            <person name="Mercier A."/>
            <person name="Li F."/>
            <person name="Yang H."/>
            <person name="Xiang J."/>
        </authorList>
    </citation>
    <scope>NUCLEOTIDE SEQUENCE [LARGE SCALE GENOMIC DNA]</scope>
    <source>
        <strain evidence="10">Shaxun</strain>
        <tissue evidence="10">Muscle</tissue>
    </source>
</reference>
<dbReference type="GO" id="GO:0005634">
    <property type="term" value="C:nucleus"/>
    <property type="evidence" value="ECO:0007669"/>
    <property type="project" value="UniProtKB-SubCell"/>
</dbReference>
<name>A0A2G8L931_STIJA</name>
<proteinExistence type="predicted"/>
<protein>
    <submittedName>
        <fullName evidence="10">Putative zinc finger and SCAN domain containing 2-like isoform X1</fullName>
    </submittedName>
</protein>
<dbReference type="GO" id="GO:0008270">
    <property type="term" value="F:zinc ion binding"/>
    <property type="evidence" value="ECO:0007669"/>
    <property type="project" value="UniProtKB-KW"/>
</dbReference>
<evidence type="ECO:0000256" key="5">
    <source>
        <dbReference type="ARBA" id="ARBA00022833"/>
    </source>
</evidence>
<dbReference type="PROSITE" id="PS00028">
    <property type="entry name" value="ZINC_FINGER_C2H2_1"/>
    <property type="match status" value="2"/>
</dbReference>
<keyword evidence="11" id="KW-1185">Reference proteome</keyword>
<dbReference type="PANTHER" id="PTHR16515">
    <property type="entry name" value="PR DOMAIN ZINC FINGER PROTEIN"/>
    <property type="match status" value="1"/>
</dbReference>
<evidence type="ECO:0000256" key="8">
    <source>
        <dbReference type="SAM" id="MobiDB-lite"/>
    </source>
</evidence>
<feature type="region of interest" description="Disordered" evidence="8">
    <location>
        <begin position="126"/>
        <end position="160"/>
    </location>
</feature>
<dbReference type="PROSITE" id="PS50157">
    <property type="entry name" value="ZINC_FINGER_C2H2_2"/>
    <property type="match status" value="2"/>
</dbReference>
<dbReference type="AlphaFoldDB" id="A0A2G8L931"/>
<keyword evidence="6" id="KW-0539">Nucleus</keyword>
<feature type="compositionally biased region" description="Polar residues" evidence="8">
    <location>
        <begin position="149"/>
        <end position="160"/>
    </location>
</feature>
<dbReference type="Proteomes" id="UP000230750">
    <property type="component" value="Unassembled WGS sequence"/>
</dbReference>
<evidence type="ECO:0000256" key="2">
    <source>
        <dbReference type="ARBA" id="ARBA00022723"/>
    </source>
</evidence>
<evidence type="ECO:0000256" key="7">
    <source>
        <dbReference type="PROSITE-ProRule" id="PRU00042"/>
    </source>
</evidence>